<comment type="caution">
    <text evidence="1">The sequence shown here is derived from an EMBL/GenBank/DDBJ whole genome shotgun (WGS) entry which is preliminary data.</text>
</comment>
<accession>A0A5J4UDD3</accession>
<sequence length="605" mass="67632">MKAVLTGLMQVLSKLKMDGDLLMLDVVLRHDETLFGSTPYNTIAPDIYIKPEVNELLNEKADKTDLDDYYSKSETFAKEEVYTKTEADQLLSEKADKTELIDSYSKNETDELLDEKVIEAVLDDYYSKTETYIMIETYNKTEVDSFLDEKVDICTSNTKEEDDALLLLKVEKTQLIDSYTKTEDDAMLLLNADKSDLKDSYTKTEDDALLLFKADKIELIDSYSKTETDQKLKLKANITDLINSFTKIEDVAMLLLKAGKTELIDSYTKIDDDAMILLKADKTDLIDSYSTSEDDAILLLKTDKTNLDNFVDLLSAQTISGQKQFGIISVSSISKLSKNDASILLATDGDMLVSSIVTQPQLQKFRDIAQVKSKGCVFATTEEMNTWMYDQENVAKLSIGDNLYIVDKEVMDYWCDGTNLRIQETELHDMSSVVTILGAVTDGNDAITDISIDGNVLTPVKNTSFVTNNYDETITGQKTFNTTIHSVGIMVQTNNNNSVVCAGGGVKVISEITANYYNKSETYSQTETNNLLNNKANSGVSYTKGEDDALLLLKADKTQLNDSYTKIETNNLLNNKADSGVSYSKVKLMPETKSILKEKMKLYCC</sequence>
<name>A0A5J4UDD3_9EUKA</name>
<evidence type="ECO:0000313" key="1">
    <source>
        <dbReference type="EMBL" id="KAA6368234.1"/>
    </source>
</evidence>
<proteinExistence type="predicted"/>
<protein>
    <submittedName>
        <fullName evidence="1">Uncharacterized protein</fullName>
    </submittedName>
</protein>
<dbReference type="AlphaFoldDB" id="A0A5J4UDD3"/>
<gene>
    <name evidence="1" type="ORF">EZS28_036239</name>
</gene>
<evidence type="ECO:0000313" key="2">
    <source>
        <dbReference type="Proteomes" id="UP000324800"/>
    </source>
</evidence>
<organism evidence="1 2">
    <name type="scientific">Streblomastix strix</name>
    <dbReference type="NCBI Taxonomy" id="222440"/>
    <lineage>
        <taxon>Eukaryota</taxon>
        <taxon>Metamonada</taxon>
        <taxon>Preaxostyla</taxon>
        <taxon>Oxymonadida</taxon>
        <taxon>Streblomastigidae</taxon>
        <taxon>Streblomastix</taxon>
    </lineage>
</organism>
<dbReference type="Proteomes" id="UP000324800">
    <property type="component" value="Unassembled WGS sequence"/>
</dbReference>
<reference evidence="1 2" key="1">
    <citation type="submission" date="2019-03" db="EMBL/GenBank/DDBJ databases">
        <title>Single cell metagenomics reveals metabolic interactions within the superorganism composed of flagellate Streblomastix strix and complex community of Bacteroidetes bacteria on its surface.</title>
        <authorList>
            <person name="Treitli S.C."/>
            <person name="Kolisko M."/>
            <person name="Husnik F."/>
            <person name="Keeling P."/>
            <person name="Hampl V."/>
        </authorList>
    </citation>
    <scope>NUCLEOTIDE SEQUENCE [LARGE SCALE GENOMIC DNA]</scope>
    <source>
        <strain evidence="1">ST1C</strain>
    </source>
</reference>
<dbReference type="EMBL" id="SNRW01017551">
    <property type="protein sequence ID" value="KAA6368234.1"/>
    <property type="molecule type" value="Genomic_DNA"/>
</dbReference>